<dbReference type="InterPro" id="IPR021109">
    <property type="entry name" value="Peptidase_aspartic_dom_sf"/>
</dbReference>
<feature type="chain" id="PRO_5043418168" description="Peptidase A1 domain-containing protein" evidence="2">
    <location>
        <begin position="17"/>
        <end position="702"/>
    </location>
</feature>
<keyword evidence="2" id="KW-0732">Signal</keyword>
<feature type="compositionally biased region" description="Polar residues" evidence="1">
    <location>
        <begin position="521"/>
        <end position="530"/>
    </location>
</feature>
<feature type="compositionally biased region" description="Low complexity" evidence="1">
    <location>
        <begin position="471"/>
        <end position="514"/>
    </location>
</feature>
<evidence type="ECO:0000313" key="5">
    <source>
        <dbReference type="Proteomes" id="UP001373714"/>
    </source>
</evidence>
<accession>A0AAV9VFN8</accession>
<feature type="compositionally biased region" description="Low complexity" evidence="1">
    <location>
        <begin position="428"/>
        <end position="442"/>
    </location>
</feature>
<feature type="region of interest" description="Disordered" evidence="1">
    <location>
        <begin position="330"/>
        <end position="350"/>
    </location>
</feature>
<feature type="signal peptide" evidence="2">
    <location>
        <begin position="1"/>
        <end position="16"/>
    </location>
</feature>
<dbReference type="PROSITE" id="PS51767">
    <property type="entry name" value="PEPTIDASE_A1"/>
    <property type="match status" value="1"/>
</dbReference>
<comment type="caution">
    <text evidence="4">The sequence shown here is derived from an EMBL/GenBank/DDBJ whole genome shotgun (WGS) entry which is preliminary data.</text>
</comment>
<gene>
    <name evidence="4" type="ORF">TWF730_006392</name>
</gene>
<dbReference type="Proteomes" id="UP001373714">
    <property type="component" value="Unassembled WGS sequence"/>
</dbReference>
<feature type="compositionally biased region" description="Polar residues" evidence="1">
    <location>
        <begin position="47"/>
        <end position="58"/>
    </location>
</feature>
<dbReference type="SUPFAM" id="SSF50630">
    <property type="entry name" value="Acid proteases"/>
    <property type="match status" value="1"/>
</dbReference>
<organism evidence="4 5">
    <name type="scientific">Orbilia blumenaviensis</name>
    <dbReference type="NCBI Taxonomy" id="1796055"/>
    <lineage>
        <taxon>Eukaryota</taxon>
        <taxon>Fungi</taxon>
        <taxon>Dikarya</taxon>
        <taxon>Ascomycota</taxon>
        <taxon>Pezizomycotina</taxon>
        <taxon>Orbiliomycetes</taxon>
        <taxon>Orbiliales</taxon>
        <taxon>Orbiliaceae</taxon>
        <taxon>Orbilia</taxon>
    </lineage>
</organism>
<feature type="compositionally biased region" description="Low complexity" evidence="1">
    <location>
        <begin position="330"/>
        <end position="347"/>
    </location>
</feature>
<feature type="domain" description="Peptidase A1" evidence="3">
    <location>
        <begin position="201"/>
        <end position="689"/>
    </location>
</feature>
<evidence type="ECO:0000256" key="1">
    <source>
        <dbReference type="SAM" id="MobiDB-lite"/>
    </source>
</evidence>
<evidence type="ECO:0000259" key="3">
    <source>
        <dbReference type="PROSITE" id="PS51767"/>
    </source>
</evidence>
<feature type="region of interest" description="Disordered" evidence="1">
    <location>
        <begin position="47"/>
        <end position="68"/>
    </location>
</feature>
<dbReference type="EMBL" id="JAVHNS010000003">
    <property type="protein sequence ID" value="KAK6360242.1"/>
    <property type="molecule type" value="Genomic_DNA"/>
</dbReference>
<proteinExistence type="predicted"/>
<feature type="compositionally biased region" description="Low complexity" evidence="1">
    <location>
        <begin position="449"/>
        <end position="460"/>
    </location>
</feature>
<feature type="compositionally biased region" description="Polar residues" evidence="1">
    <location>
        <begin position="134"/>
        <end position="158"/>
    </location>
</feature>
<name>A0AAV9VFN8_9PEZI</name>
<reference evidence="4 5" key="1">
    <citation type="submission" date="2019-10" db="EMBL/GenBank/DDBJ databases">
        <authorList>
            <person name="Palmer J.M."/>
        </authorList>
    </citation>
    <scope>NUCLEOTIDE SEQUENCE [LARGE SCALE GENOMIC DNA]</scope>
    <source>
        <strain evidence="4 5">TWF730</strain>
    </source>
</reference>
<dbReference type="AlphaFoldDB" id="A0AAV9VFN8"/>
<sequence length="702" mass="73331">MKVIPLLLLSLPRALSLPQAYSDKAFEISTNSAADVSHITAGTIASADQNGPWQSLTTSHDHLETTSPAPSITAPISDHPSAHSIPFESPQIFTSAPGGAIETLSQQTSQPISPTHIDSHAVSELLADAIGKSQLSSDSTGSGADFSSTNGVDTSDTANEARDIASDITKLAQDSENEFLSATPQSTEPGFVPVYFAGGYFVAEFTIGSSYLLIKVDTSSFHFWVISNVLPDECKEATQAGSGCYKPDPTATPIAGSVGYTFRYRDGAQASGTEIYADNISAAGIFGAASWTKQVFALPSQLEEWDASSGMSGILPLGFNAKEYWMSKSSSSSTSTTMTTSSGSNSTEEILDESPLDITNWHFFTTYFKPGSQMFIGFDYEPKDLYEGSLTEVAVAPINGSWFVMPDSTWAGVAVESGSSGSSGSGSGAESTTAAAATPTDSGSGGGDASATSAEAGGETPASTAEGGDMTVSVTSTDTTESVSVTATESGTTTTTAAEDSTITETASSTDTESLSVEGAPNTQLVGTNNIRKHRRVKKRQDSTASSSSSSQYPILLDTGSKETLLDATTVKSIYDSLQGSCLTVAGSLHNCTFPCSFNYSNFAITPEYSSSIGLPWGSTTIPVDLTQFSSEVYDGCHPESGAETCSSTCRGLIQAQKPGKEYYIYGALVFKSAFFKWDTTGNGTVGMAPYKARGGSSWYYA</sequence>
<feature type="region of interest" description="Disordered" evidence="1">
    <location>
        <begin position="134"/>
        <end position="159"/>
    </location>
</feature>
<evidence type="ECO:0000313" key="4">
    <source>
        <dbReference type="EMBL" id="KAK6360242.1"/>
    </source>
</evidence>
<keyword evidence="5" id="KW-1185">Reference proteome</keyword>
<feature type="region of interest" description="Disordered" evidence="1">
    <location>
        <begin position="415"/>
        <end position="555"/>
    </location>
</feature>
<protein>
    <recommendedName>
        <fullName evidence="3">Peptidase A1 domain-containing protein</fullName>
    </recommendedName>
</protein>
<dbReference type="Gene3D" id="2.40.70.10">
    <property type="entry name" value="Acid Proteases"/>
    <property type="match status" value="2"/>
</dbReference>
<evidence type="ECO:0000256" key="2">
    <source>
        <dbReference type="SAM" id="SignalP"/>
    </source>
</evidence>
<dbReference type="InterPro" id="IPR033121">
    <property type="entry name" value="PEPTIDASE_A1"/>
</dbReference>